<reference evidence="2 3" key="1">
    <citation type="submission" date="2017-04" db="EMBL/GenBank/DDBJ databases">
        <authorList>
            <person name="Afonso C.L."/>
            <person name="Miller P.J."/>
            <person name="Scott M.A."/>
            <person name="Spackman E."/>
            <person name="Goraichik I."/>
            <person name="Dimitrov K.M."/>
            <person name="Suarez D.L."/>
            <person name="Swayne D.E."/>
        </authorList>
    </citation>
    <scope>NUCLEOTIDE SEQUENCE [LARGE SCALE GENOMIC DNA]</scope>
    <source>
        <strain evidence="2 3">DSM 43828</strain>
    </source>
</reference>
<organism evidence="2 3">
    <name type="scientific">Kibdelosporangium aridum</name>
    <dbReference type="NCBI Taxonomy" id="2030"/>
    <lineage>
        <taxon>Bacteria</taxon>
        <taxon>Bacillati</taxon>
        <taxon>Actinomycetota</taxon>
        <taxon>Actinomycetes</taxon>
        <taxon>Pseudonocardiales</taxon>
        <taxon>Pseudonocardiaceae</taxon>
        <taxon>Kibdelosporangium</taxon>
    </lineage>
</organism>
<dbReference type="AlphaFoldDB" id="A0A1W2FXR6"/>
<evidence type="ECO:0000313" key="3">
    <source>
        <dbReference type="Proteomes" id="UP000192674"/>
    </source>
</evidence>
<dbReference type="InterPro" id="IPR036291">
    <property type="entry name" value="NAD(P)-bd_dom_sf"/>
</dbReference>
<evidence type="ECO:0000313" key="2">
    <source>
        <dbReference type="EMBL" id="SMD26715.1"/>
    </source>
</evidence>
<dbReference type="PANTHER" id="PTHR43162">
    <property type="match status" value="1"/>
</dbReference>
<protein>
    <submittedName>
        <fullName evidence="2">Uncharacterized conserved protein YbjT, contains NAD(P)-binding and DUF2867 domains</fullName>
    </submittedName>
</protein>
<accession>A0A1W2FXR6</accession>
<keyword evidence="3" id="KW-1185">Reference proteome</keyword>
<dbReference type="EMBL" id="FWXV01000016">
    <property type="protein sequence ID" value="SMD26715.1"/>
    <property type="molecule type" value="Genomic_DNA"/>
</dbReference>
<dbReference type="OrthoDB" id="3207931at2"/>
<dbReference type="SUPFAM" id="SSF51735">
    <property type="entry name" value="NAD(P)-binding Rossmann-fold domains"/>
    <property type="match status" value="1"/>
</dbReference>
<dbReference type="Proteomes" id="UP000192674">
    <property type="component" value="Unassembled WGS sequence"/>
</dbReference>
<dbReference type="PANTHER" id="PTHR43162:SF1">
    <property type="entry name" value="PRESTALK A DIFFERENTIATION PROTEIN A"/>
    <property type="match status" value="1"/>
</dbReference>
<dbReference type="InterPro" id="IPR008030">
    <property type="entry name" value="NmrA-like"/>
</dbReference>
<gene>
    <name evidence="2" type="ORF">SAMN05661093_10301</name>
</gene>
<feature type="domain" description="NmrA-like" evidence="1">
    <location>
        <begin position="2"/>
        <end position="226"/>
    </location>
</feature>
<evidence type="ECO:0000259" key="1">
    <source>
        <dbReference type="Pfam" id="PF05368"/>
    </source>
</evidence>
<dbReference type="Gene3D" id="3.40.50.720">
    <property type="entry name" value="NAD(P)-binding Rossmann-like Domain"/>
    <property type="match status" value="1"/>
</dbReference>
<name>A0A1W2FXR6_KIBAR</name>
<proteinExistence type="predicted"/>
<dbReference type="InterPro" id="IPR051604">
    <property type="entry name" value="Ergot_Alk_Oxidoreductase"/>
</dbReference>
<sequence>MIVVTGATGNVGQPLVRALVDAGEDVTAVSRRGAAEVGARIHRADLVEPETLKPALDGAEALFLLTSSDFMAKGNIHDLMAVVRDADVQRVVLLSSQGVGTQRHPSDLEDAVKQSGLQWTMLRPGNFNSNTFQWADMVRTQRVVEAPFADVALPAVDPVDIGEVAARVLREPGHEGGIYTLTGPEAISPRQQAAAIGDVVGEPVRFVEQSRMDARARMLQYMPEPVVEITLGILGAPSAAEQRVSPDVERLLGRPPRTYADWAARNVVAFK</sequence>
<dbReference type="RefSeq" id="WP_084434410.1">
    <property type="nucleotide sequence ID" value="NZ_FWXV01000016.1"/>
</dbReference>
<dbReference type="Pfam" id="PF05368">
    <property type="entry name" value="NmrA"/>
    <property type="match status" value="1"/>
</dbReference>
<dbReference type="Gene3D" id="3.90.25.10">
    <property type="entry name" value="UDP-galactose 4-epimerase, domain 1"/>
    <property type="match status" value="1"/>
</dbReference>